<sequence>MGRACSAFRSCCCYFSRRWSPRHEGPDTLESVIRGSGGARHDDPAPTCWVIWGFPDTRAHLGPCLTDRPCLGLVCIPRLQYGVGGGLWQGLGTGSSSAASRGSLPAPRSLLRSCHPLGDGAVVLGSCGDHRAAAHMLGSTELEQDAHFAHRLSSAFSAHRTPSLQPCAFASRLQCDTTYYNLLCDLSKATPRAH</sequence>
<evidence type="ECO:0000313" key="2">
    <source>
        <dbReference type="Proteomes" id="UP000335636"/>
    </source>
</evidence>
<gene>
    <name evidence="1" type="ORF">MONAX_5E042445</name>
</gene>
<dbReference type="EMBL" id="CABDUW010000990">
    <property type="protein sequence ID" value="VTJ77677.1"/>
    <property type="molecule type" value="Genomic_DNA"/>
</dbReference>
<organism evidence="1 2">
    <name type="scientific">Marmota monax</name>
    <name type="common">Woodchuck</name>
    <dbReference type="NCBI Taxonomy" id="9995"/>
    <lineage>
        <taxon>Eukaryota</taxon>
        <taxon>Metazoa</taxon>
        <taxon>Chordata</taxon>
        <taxon>Craniata</taxon>
        <taxon>Vertebrata</taxon>
        <taxon>Euteleostomi</taxon>
        <taxon>Mammalia</taxon>
        <taxon>Eutheria</taxon>
        <taxon>Euarchontoglires</taxon>
        <taxon>Glires</taxon>
        <taxon>Rodentia</taxon>
        <taxon>Sciuromorpha</taxon>
        <taxon>Sciuridae</taxon>
        <taxon>Xerinae</taxon>
        <taxon>Marmotini</taxon>
        <taxon>Marmota</taxon>
    </lineage>
</organism>
<reference evidence="1" key="1">
    <citation type="submission" date="2019-04" db="EMBL/GenBank/DDBJ databases">
        <authorList>
            <person name="Alioto T."/>
            <person name="Alioto T."/>
        </authorList>
    </citation>
    <scope>NUCLEOTIDE SEQUENCE [LARGE SCALE GENOMIC DNA]</scope>
</reference>
<keyword evidence="2" id="KW-1185">Reference proteome</keyword>
<accession>A0A5E4C6Z9</accession>
<proteinExistence type="predicted"/>
<comment type="caution">
    <text evidence="1">The sequence shown here is derived from an EMBL/GenBank/DDBJ whole genome shotgun (WGS) entry which is preliminary data.</text>
</comment>
<name>A0A5E4C6Z9_MARMO</name>
<evidence type="ECO:0000313" key="1">
    <source>
        <dbReference type="EMBL" id="VTJ77677.1"/>
    </source>
</evidence>
<protein>
    <submittedName>
        <fullName evidence="1">Uncharacterized protein</fullName>
    </submittedName>
</protein>
<dbReference type="AlphaFoldDB" id="A0A5E4C6Z9"/>
<dbReference type="Proteomes" id="UP000335636">
    <property type="component" value="Unassembled WGS sequence"/>
</dbReference>